<dbReference type="Gene3D" id="3.40.50.2300">
    <property type="match status" value="1"/>
</dbReference>
<dbReference type="InterPro" id="IPR036890">
    <property type="entry name" value="HATPase_C_sf"/>
</dbReference>
<dbReference type="SMART" id="SM00387">
    <property type="entry name" value="HATPase_c"/>
    <property type="match status" value="1"/>
</dbReference>
<dbReference type="InterPro" id="IPR011006">
    <property type="entry name" value="CheY-like_superfamily"/>
</dbReference>
<evidence type="ECO:0000256" key="2">
    <source>
        <dbReference type="PROSITE-ProRule" id="PRU00169"/>
    </source>
</evidence>
<evidence type="ECO:0000259" key="4">
    <source>
        <dbReference type="PROSITE" id="PS50110"/>
    </source>
</evidence>
<dbReference type="SMART" id="SM00388">
    <property type="entry name" value="HisKA"/>
    <property type="match status" value="1"/>
</dbReference>
<dbReference type="SUPFAM" id="SSF47384">
    <property type="entry name" value="Homodimeric domain of signal transducing histidine kinase"/>
    <property type="match status" value="1"/>
</dbReference>
<name>Q2FSX8_METHJ</name>
<protein>
    <submittedName>
        <fullName evidence="5">Response regulator receiver sensor signal transduction histidine kinase</fullName>
        <ecNumber evidence="5">2.7.13.3</ecNumber>
    </submittedName>
</protein>
<evidence type="ECO:0000313" key="6">
    <source>
        <dbReference type="Proteomes" id="UP000001941"/>
    </source>
</evidence>
<dbReference type="PROSITE" id="PS50109">
    <property type="entry name" value="HIS_KIN"/>
    <property type="match status" value="1"/>
</dbReference>
<feature type="domain" description="Histidine kinase" evidence="3">
    <location>
        <begin position="179"/>
        <end position="391"/>
    </location>
</feature>
<dbReference type="GeneID" id="3924836"/>
<dbReference type="Gene3D" id="3.30.565.10">
    <property type="entry name" value="Histidine kinase-like ATPase, C-terminal domain"/>
    <property type="match status" value="1"/>
</dbReference>
<evidence type="ECO:0000259" key="3">
    <source>
        <dbReference type="PROSITE" id="PS50109"/>
    </source>
</evidence>
<dbReference type="InterPro" id="IPR036097">
    <property type="entry name" value="HisK_dim/P_sf"/>
</dbReference>
<dbReference type="PROSITE" id="PS50110">
    <property type="entry name" value="RESPONSE_REGULATORY"/>
    <property type="match status" value="1"/>
</dbReference>
<dbReference type="OrthoDB" id="8127at2157"/>
<dbReference type="GO" id="GO:0000155">
    <property type="term" value="F:phosphorelay sensor kinase activity"/>
    <property type="evidence" value="ECO:0007669"/>
    <property type="project" value="InterPro"/>
</dbReference>
<dbReference type="STRING" id="323259.Mhun_3202"/>
<reference evidence="6" key="1">
    <citation type="journal article" date="2016" name="Stand. Genomic Sci.">
        <title>Complete genome sequence of Methanospirillum hungatei type strain JF1.</title>
        <authorList>
            <person name="Gunsalus R.P."/>
            <person name="Cook L.E."/>
            <person name="Crable B."/>
            <person name="Rohlin L."/>
            <person name="McDonald E."/>
            <person name="Mouttaki H."/>
            <person name="Sieber J.R."/>
            <person name="Poweleit N."/>
            <person name="Zhou H."/>
            <person name="Lapidus A.L."/>
            <person name="Daligault H.E."/>
            <person name="Land M."/>
            <person name="Gilna P."/>
            <person name="Ivanova N."/>
            <person name="Kyrpides N."/>
            <person name="Culley D.E."/>
            <person name="McInerney M.J."/>
        </authorList>
    </citation>
    <scope>NUCLEOTIDE SEQUENCE [LARGE SCALE GENOMIC DNA]</scope>
    <source>
        <strain evidence="6">ATCC 27890 / DSM 864 / NBRC 100397 / JF-1</strain>
    </source>
</reference>
<dbReference type="PANTHER" id="PTHR43065">
    <property type="entry name" value="SENSOR HISTIDINE KINASE"/>
    <property type="match status" value="1"/>
</dbReference>
<dbReference type="PRINTS" id="PR00344">
    <property type="entry name" value="BCTRLSENSOR"/>
</dbReference>
<evidence type="ECO:0000256" key="1">
    <source>
        <dbReference type="ARBA" id="ARBA00022553"/>
    </source>
</evidence>
<dbReference type="KEGG" id="mhu:Mhun_3202"/>
<dbReference type="InterPro" id="IPR005467">
    <property type="entry name" value="His_kinase_dom"/>
</dbReference>
<keyword evidence="5" id="KW-0418">Kinase</keyword>
<dbReference type="EMBL" id="CP000254">
    <property type="protein sequence ID" value="ABD42884.1"/>
    <property type="molecule type" value="Genomic_DNA"/>
</dbReference>
<dbReference type="AlphaFoldDB" id="Q2FSX8"/>
<dbReference type="SUPFAM" id="SSF52172">
    <property type="entry name" value="CheY-like"/>
    <property type="match status" value="1"/>
</dbReference>
<sequence>MDPELGFPLPITTGEKFQVLFVISSKPLGELSKTYLERPGLLNVTVCTSGAMAQDLVRNTPYDVILSDYDLDDMDAITLHLKLQQFDQKKPFLLFNITDRDREILETFSQNPVPNSPAEHDVCIIFNEQAQKIAQSVELFRTRNRLELYTRHLEELVEERTRQLQVAQRFAVIGELATMIGHDMRNPLQVITNMQYLLEMRMQKMSKEELEILHRNGIPEIFDRIGTEIQYLNKIISDLQDYAREVNPEKSRINLKTFIEDLILKISPPPSVLVKIEIQSGMIVLVDPVLLSRVMENLMINAIQAMDTGGTLTLTSHIAEDDIIISIRDTGPGISAEAQSRIFDPLFTTKPKGTGLGLSVTKRLIEAHGGKITLVETSPAGTTFEVSLPAS</sequence>
<dbReference type="CDD" id="cd00082">
    <property type="entry name" value="HisKA"/>
    <property type="match status" value="1"/>
</dbReference>
<dbReference type="EnsemblBacteria" id="ABD42884">
    <property type="protein sequence ID" value="ABD42884"/>
    <property type="gene ID" value="Mhun_3202"/>
</dbReference>
<dbReference type="InterPro" id="IPR003594">
    <property type="entry name" value="HATPase_dom"/>
</dbReference>
<organism evidence="5 6">
    <name type="scientific">Methanospirillum hungatei JF-1 (strain ATCC 27890 / DSM 864 / NBRC 100397 / JF-1)</name>
    <dbReference type="NCBI Taxonomy" id="323259"/>
    <lineage>
        <taxon>Archaea</taxon>
        <taxon>Methanobacteriati</taxon>
        <taxon>Methanobacteriota</taxon>
        <taxon>Stenosarchaea group</taxon>
        <taxon>Methanomicrobia</taxon>
        <taxon>Methanomicrobiales</taxon>
        <taxon>Methanospirillaceae</taxon>
        <taxon>Methanospirillum</taxon>
    </lineage>
</organism>
<dbReference type="eggNOG" id="arCOG04809">
    <property type="taxonomic scope" value="Archaea"/>
</dbReference>
<dbReference type="EC" id="2.7.13.3" evidence="5"/>
<accession>Q2FSX8</accession>
<dbReference type="RefSeq" id="WP_011450129.1">
    <property type="nucleotide sequence ID" value="NC_007796.1"/>
</dbReference>
<dbReference type="InterPro" id="IPR001789">
    <property type="entry name" value="Sig_transdc_resp-reg_receiver"/>
</dbReference>
<dbReference type="Pfam" id="PF02518">
    <property type="entry name" value="HATPase_c"/>
    <property type="match status" value="1"/>
</dbReference>
<dbReference type="InterPro" id="IPR003661">
    <property type="entry name" value="HisK_dim/P_dom"/>
</dbReference>
<dbReference type="SUPFAM" id="SSF55874">
    <property type="entry name" value="ATPase domain of HSP90 chaperone/DNA topoisomerase II/histidine kinase"/>
    <property type="match status" value="1"/>
</dbReference>
<keyword evidence="1 2" id="KW-0597">Phosphoprotein</keyword>
<proteinExistence type="predicted"/>
<dbReference type="Proteomes" id="UP000001941">
    <property type="component" value="Chromosome"/>
</dbReference>
<feature type="modified residue" description="4-aspartylphosphate" evidence="2">
    <location>
        <position position="68"/>
    </location>
</feature>
<keyword evidence="6" id="KW-1185">Reference proteome</keyword>
<keyword evidence="5" id="KW-0808">Transferase</keyword>
<evidence type="ECO:0000313" key="5">
    <source>
        <dbReference type="EMBL" id="ABD42884.1"/>
    </source>
</evidence>
<dbReference type="InterPro" id="IPR004358">
    <property type="entry name" value="Sig_transdc_His_kin-like_C"/>
</dbReference>
<dbReference type="HOGENOM" id="CLU_000445_114_72_2"/>
<dbReference type="eggNOG" id="arCOG02385">
    <property type="taxonomic scope" value="Archaea"/>
</dbReference>
<dbReference type="Pfam" id="PF00512">
    <property type="entry name" value="HisKA"/>
    <property type="match status" value="1"/>
</dbReference>
<dbReference type="InParanoid" id="Q2FSX8"/>
<feature type="domain" description="Response regulatory" evidence="4">
    <location>
        <begin position="18"/>
        <end position="128"/>
    </location>
</feature>
<dbReference type="Gene3D" id="1.10.287.130">
    <property type="match status" value="1"/>
</dbReference>
<gene>
    <name evidence="5" type="ordered locus">Mhun_3202</name>
</gene>